<keyword evidence="1" id="KW-0812">Transmembrane</keyword>
<name>A0ABY5DIY3_9GAMM</name>
<dbReference type="EMBL" id="CP092900">
    <property type="protein sequence ID" value="UTC24528.1"/>
    <property type="molecule type" value="Genomic_DNA"/>
</dbReference>
<feature type="transmembrane region" description="Helical" evidence="1">
    <location>
        <begin position="138"/>
        <end position="157"/>
    </location>
</feature>
<keyword evidence="1" id="KW-0472">Membrane</keyword>
<accession>A0ABY5DIY3</accession>
<feature type="transmembrane region" description="Helical" evidence="1">
    <location>
        <begin position="169"/>
        <end position="188"/>
    </location>
</feature>
<keyword evidence="1" id="KW-1133">Transmembrane helix</keyword>
<feature type="transmembrane region" description="Helical" evidence="1">
    <location>
        <begin position="248"/>
        <end position="269"/>
    </location>
</feature>
<keyword evidence="3" id="KW-1185">Reference proteome</keyword>
<sequence>MSQKPHTFAPSCLKTNLAQQTISLFKHAWSLVTTDSTMHLYRHFGKYNSLNTHADSISYRAADLFGCLFTQVMGQGFGREIIFRGALCLTAATSVFLSSLHFLFQLVYYTCHAAISLSVNSVELIIKQMLTNIILLRIPTNTLALVTAILCSPISKTARTQAAHAAKSLYYNLSSVLIAIIASPALLLGHYKCTPKTTELASHESLLVTKTEKKEKALFKTINRRVSQTLYASAPYVKKNFKHMIENIAFIFKSPFASVLSLCLSAFILSRALVRVAFSPLSIALPPIQKAIFGENPNDRSKLNPISALWDTNIPSSNKPPKKPS</sequence>
<gene>
    <name evidence="2" type="ORF">MMH89_04770</name>
</gene>
<evidence type="ECO:0000256" key="1">
    <source>
        <dbReference type="SAM" id="Phobius"/>
    </source>
</evidence>
<evidence type="ECO:0000313" key="2">
    <source>
        <dbReference type="EMBL" id="UTC24528.1"/>
    </source>
</evidence>
<organism evidence="2 3">
    <name type="scientific">Candidatus Comchoanobacter bicostacola</name>
    <dbReference type="NCBI Taxonomy" id="2919598"/>
    <lineage>
        <taxon>Bacteria</taxon>
        <taxon>Pseudomonadati</taxon>
        <taxon>Pseudomonadota</taxon>
        <taxon>Gammaproteobacteria</taxon>
        <taxon>Candidatus Comchoanobacterales</taxon>
        <taxon>Candidatus Comchoanobacteraceae</taxon>
        <taxon>Candidatus Comchoanobacter</taxon>
    </lineage>
</organism>
<feature type="transmembrane region" description="Helical" evidence="1">
    <location>
        <begin position="81"/>
        <end position="100"/>
    </location>
</feature>
<dbReference type="RefSeq" id="WP_258568312.1">
    <property type="nucleotide sequence ID" value="NZ_CP092900.1"/>
</dbReference>
<proteinExistence type="predicted"/>
<evidence type="ECO:0000313" key="3">
    <source>
        <dbReference type="Proteomes" id="UP001055955"/>
    </source>
</evidence>
<dbReference type="Proteomes" id="UP001055955">
    <property type="component" value="Chromosome"/>
</dbReference>
<protein>
    <submittedName>
        <fullName evidence="2">Uncharacterized protein</fullName>
    </submittedName>
</protein>
<reference evidence="2 3" key="1">
    <citation type="journal article" date="2022" name="Nat. Microbiol.">
        <title>The microbiome of a bacterivorous marine choanoflagellate contains a resource-demanding obligate bacterial associate.</title>
        <authorList>
            <person name="Needham D.M."/>
            <person name="Poirier C."/>
            <person name="Bachy C."/>
            <person name="George E.E."/>
            <person name="Wilken S."/>
            <person name="Yung C.C.M."/>
            <person name="Limardo A.J."/>
            <person name="Morando M."/>
            <person name="Sudek L."/>
            <person name="Malmstrom R.R."/>
            <person name="Keeling P.J."/>
            <person name="Santoro A.E."/>
            <person name="Worden A.Z."/>
        </authorList>
    </citation>
    <scope>NUCLEOTIDE SEQUENCE [LARGE SCALE GENOMIC DNA]</scope>
    <source>
        <strain evidence="2 3">Comchoano-1</strain>
    </source>
</reference>